<evidence type="ECO:0000313" key="2">
    <source>
        <dbReference type="EMBL" id="GHB30398.1"/>
    </source>
</evidence>
<evidence type="ECO:0000259" key="1">
    <source>
        <dbReference type="Pfam" id="PF03446"/>
    </source>
</evidence>
<dbReference type="SUPFAM" id="SSF51735">
    <property type="entry name" value="NAD(P)-binding Rossmann-fold domains"/>
    <property type="match status" value="1"/>
</dbReference>
<dbReference type="InterPro" id="IPR006115">
    <property type="entry name" value="6PGDH_NADP-bd"/>
</dbReference>
<dbReference type="Gene3D" id="3.40.50.720">
    <property type="entry name" value="NAD(P)-binding Rossmann-like Domain"/>
    <property type="match status" value="1"/>
</dbReference>
<dbReference type="GO" id="GO:0004029">
    <property type="term" value="F:aldehyde dehydrogenase (NAD+) activity"/>
    <property type="evidence" value="ECO:0007669"/>
    <property type="project" value="TreeGrafter"/>
</dbReference>
<dbReference type="GO" id="GO:0005737">
    <property type="term" value="C:cytoplasm"/>
    <property type="evidence" value="ECO:0007669"/>
    <property type="project" value="TreeGrafter"/>
</dbReference>
<name>A0A8J3CW77_9BACT</name>
<dbReference type="RefSeq" id="WP_189579278.1">
    <property type="nucleotide sequence ID" value="NZ_BMYF01000004.1"/>
</dbReference>
<dbReference type="InterPro" id="IPR051783">
    <property type="entry name" value="NAD(P)-dependent_oxidoreduct"/>
</dbReference>
<dbReference type="Pfam" id="PF03446">
    <property type="entry name" value="NAD_binding_2"/>
    <property type="match status" value="1"/>
</dbReference>
<dbReference type="EMBL" id="BMYF01000004">
    <property type="protein sequence ID" value="GHB30398.1"/>
    <property type="molecule type" value="Genomic_DNA"/>
</dbReference>
<dbReference type="Proteomes" id="UP000642809">
    <property type="component" value="Unassembled WGS sequence"/>
</dbReference>
<feature type="domain" description="6-phosphogluconate dehydrogenase NADP-binding" evidence="1">
    <location>
        <begin position="5"/>
        <end position="49"/>
    </location>
</feature>
<dbReference type="GO" id="GO:0050661">
    <property type="term" value="F:NADP binding"/>
    <property type="evidence" value="ECO:0007669"/>
    <property type="project" value="InterPro"/>
</dbReference>
<comment type="caution">
    <text evidence="2">The sequence shown here is derived from an EMBL/GenBank/DDBJ whole genome shotgun (WGS) entry which is preliminary data.</text>
</comment>
<dbReference type="AlphaFoldDB" id="A0A8J3CW77"/>
<accession>A0A8J3CW77</accession>
<reference evidence="2" key="2">
    <citation type="submission" date="2020-09" db="EMBL/GenBank/DDBJ databases">
        <authorList>
            <person name="Sun Q."/>
            <person name="Kim S."/>
        </authorList>
    </citation>
    <scope>NUCLEOTIDE SEQUENCE</scope>
    <source>
        <strain evidence="2">KCTC 23224</strain>
    </source>
</reference>
<dbReference type="PANTHER" id="PTHR48079">
    <property type="entry name" value="PROTEIN YEEZ"/>
    <property type="match status" value="1"/>
</dbReference>
<reference evidence="2" key="1">
    <citation type="journal article" date="2014" name="Int. J. Syst. Evol. Microbiol.">
        <title>Complete genome sequence of Corynebacterium casei LMG S-19264T (=DSM 44701T), isolated from a smear-ripened cheese.</title>
        <authorList>
            <consortium name="US DOE Joint Genome Institute (JGI-PGF)"/>
            <person name="Walter F."/>
            <person name="Albersmeier A."/>
            <person name="Kalinowski J."/>
            <person name="Ruckert C."/>
        </authorList>
    </citation>
    <scope>NUCLEOTIDE SEQUENCE</scope>
    <source>
        <strain evidence="2">KCTC 23224</strain>
    </source>
</reference>
<gene>
    <name evidence="2" type="primary">yeeZ</name>
    <name evidence="2" type="ORF">GCM10008106_09110</name>
</gene>
<evidence type="ECO:0000313" key="3">
    <source>
        <dbReference type="Proteomes" id="UP000642809"/>
    </source>
</evidence>
<protein>
    <submittedName>
        <fullName evidence="2">Epimerase</fullName>
    </submittedName>
</protein>
<dbReference type="PANTHER" id="PTHR48079:SF6">
    <property type="entry name" value="NAD(P)-BINDING DOMAIN-CONTAINING PROTEIN-RELATED"/>
    <property type="match status" value="1"/>
</dbReference>
<sequence>MQNKRISIIGFGWLGLPLAKQLQVLGYTVKGSATSQEKVDKLSQEGLTTYLFNLNPHPTGEGFNELFQTDILFINIPPRTRHLPATFHPEQIKYLRALIDHYGVKQVVYVSATSVYPDTNQVWQEYDLINSTNTGNLSLYQAEQLLLDNKHYDLTIIRYGGLLGVNRIPGRYFSGKEQVQGNSPVNYIHQEDAVGLAAFVLEKGIWNELINGVCPIHPLRKEVYEKNAADLDFPPPASYAQVQEPWKEISAAKIVSLGYQFKTPNPLDFWYEG</sequence>
<dbReference type="InterPro" id="IPR036291">
    <property type="entry name" value="NAD(P)-bd_dom_sf"/>
</dbReference>
<organism evidence="2 3">
    <name type="scientific">Mongoliitalea lutea</name>
    <dbReference type="NCBI Taxonomy" id="849756"/>
    <lineage>
        <taxon>Bacteria</taxon>
        <taxon>Pseudomonadati</taxon>
        <taxon>Bacteroidota</taxon>
        <taxon>Cytophagia</taxon>
        <taxon>Cytophagales</taxon>
        <taxon>Cyclobacteriaceae</taxon>
        <taxon>Mongoliitalea</taxon>
    </lineage>
</organism>
<keyword evidence="3" id="KW-1185">Reference proteome</keyword>
<proteinExistence type="predicted"/>